<gene>
    <name evidence="2" type="ORF">C7H52_13045</name>
</gene>
<feature type="transmembrane region" description="Helical" evidence="1">
    <location>
        <begin position="21"/>
        <end position="37"/>
    </location>
</feature>
<keyword evidence="1" id="KW-0472">Membrane</keyword>
<evidence type="ECO:0000313" key="2">
    <source>
        <dbReference type="EMBL" id="PSG86069.1"/>
    </source>
</evidence>
<reference evidence="2 3" key="1">
    <citation type="submission" date="2018-03" db="EMBL/GenBank/DDBJ databases">
        <title>Mesoflavibacter sp. HG37 and Mesoflavibacter sp. HG96 sp.nov., two marine bacteria isolated from seawater of Western Pacific Ocean.</title>
        <authorList>
            <person name="Cheng H."/>
            <person name="Wu Y.-H."/>
            <person name="Guo L.-L."/>
            <person name="Xu X.-W."/>
        </authorList>
    </citation>
    <scope>NUCLEOTIDE SEQUENCE [LARGE SCALE GENOMIC DNA]</scope>
    <source>
        <strain evidence="2 3">KCTC 32269</strain>
    </source>
</reference>
<protein>
    <submittedName>
        <fullName evidence="2">Uncharacterized protein</fullName>
    </submittedName>
</protein>
<accession>A0A2T1N4M0</accession>
<evidence type="ECO:0000256" key="1">
    <source>
        <dbReference type="SAM" id="Phobius"/>
    </source>
</evidence>
<dbReference type="AlphaFoldDB" id="A0A2T1N4M0"/>
<name>A0A2T1N4M0_9FLAO</name>
<evidence type="ECO:0000313" key="3">
    <source>
        <dbReference type="Proteomes" id="UP000238426"/>
    </source>
</evidence>
<organism evidence="2 3">
    <name type="scientific">Aurantibacter aestuarii</name>
    <dbReference type="NCBI Taxonomy" id="1266046"/>
    <lineage>
        <taxon>Bacteria</taxon>
        <taxon>Pseudomonadati</taxon>
        <taxon>Bacteroidota</taxon>
        <taxon>Flavobacteriia</taxon>
        <taxon>Flavobacteriales</taxon>
        <taxon>Flavobacteriaceae</taxon>
        <taxon>Aurantibacter</taxon>
    </lineage>
</organism>
<keyword evidence="1" id="KW-0812">Transmembrane</keyword>
<keyword evidence="1" id="KW-1133">Transmembrane helix</keyword>
<dbReference type="Proteomes" id="UP000238426">
    <property type="component" value="Unassembled WGS sequence"/>
</dbReference>
<dbReference type="EMBL" id="PXOQ01000019">
    <property type="protein sequence ID" value="PSG86069.1"/>
    <property type="molecule type" value="Genomic_DNA"/>
</dbReference>
<proteinExistence type="predicted"/>
<keyword evidence="3" id="KW-1185">Reference proteome</keyword>
<sequence length="213" mass="24911">MSNKINYITSCKTLKKQLMRIFNRLILVILNTFLFISCNDVNKSKEIYKSRIIENDTTYQKETYIYFLKNKKEVNKIYKDSIYTGVIAFNSLLDTVTTELYEFEKYPNRGILFYKTQNHKREISLLDKQLNGKVSSHDLLKDFKSKNKLDTLYAISSDKIPIFGLKFNEVGTHYINGIVEDFVHIKTSDTSKVRLISKDIIISTSFEVIEPDL</sequence>
<comment type="caution">
    <text evidence="2">The sequence shown here is derived from an EMBL/GenBank/DDBJ whole genome shotgun (WGS) entry which is preliminary data.</text>
</comment>